<comment type="similarity">
    <text evidence="1">Belongs to the N-acetylmuramoyl-L-alanine amidase 2 family.</text>
</comment>
<feature type="domain" description="Peptidoglycan recognition protein family" evidence="10">
    <location>
        <begin position="3"/>
        <end position="146"/>
    </location>
</feature>
<keyword evidence="3" id="KW-0732">Signal</keyword>
<organism evidence="11 12">
    <name type="scientific">Asbolus verrucosus</name>
    <name type="common">Desert ironclad beetle</name>
    <dbReference type="NCBI Taxonomy" id="1661398"/>
    <lineage>
        <taxon>Eukaryota</taxon>
        <taxon>Metazoa</taxon>
        <taxon>Ecdysozoa</taxon>
        <taxon>Arthropoda</taxon>
        <taxon>Hexapoda</taxon>
        <taxon>Insecta</taxon>
        <taxon>Pterygota</taxon>
        <taxon>Neoptera</taxon>
        <taxon>Endopterygota</taxon>
        <taxon>Coleoptera</taxon>
        <taxon>Polyphaga</taxon>
        <taxon>Cucujiformia</taxon>
        <taxon>Tenebrionidae</taxon>
        <taxon>Pimeliinae</taxon>
        <taxon>Asbolus</taxon>
    </lineage>
</organism>
<dbReference type="EMBL" id="QDEB01053438">
    <property type="protein sequence ID" value="RZC37345.1"/>
    <property type="molecule type" value="Genomic_DNA"/>
</dbReference>
<evidence type="ECO:0000256" key="2">
    <source>
        <dbReference type="ARBA" id="ARBA00022588"/>
    </source>
</evidence>
<dbReference type="STRING" id="1661398.A0A482VX09"/>
<feature type="region of interest" description="Disordered" evidence="8">
    <location>
        <begin position="1"/>
        <end position="26"/>
    </location>
</feature>
<dbReference type="SUPFAM" id="SSF55846">
    <property type="entry name" value="N-acetylmuramoyl-L-alanine amidase-like"/>
    <property type="match status" value="1"/>
</dbReference>
<dbReference type="Pfam" id="PF01510">
    <property type="entry name" value="Amidase_2"/>
    <property type="match status" value="1"/>
</dbReference>
<dbReference type="SMART" id="SM00701">
    <property type="entry name" value="PGRP"/>
    <property type="match status" value="1"/>
</dbReference>
<comment type="function">
    <text evidence="6">Peptidoglycan-recognition protein probably involved in innate immunity by binding to peptidoglycans (PGN) of bacteria and activating the prophenoloxidase (proPO) cascade immune response. Binds to 1,3-beta-D-glucan and PGN.</text>
</comment>
<evidence type="ECO:0000313" key="12">
    <source>
        <dbReference type="Proteomes" id="UP000292052"/>
    </source>
</evidence>
<dbReference type="InterPro" id="IPR015510">
    <property type="entry name" value="PGRP"/>
</dbReference>
<keyword evidence="12" id="KW-1185">Reference proteome</keyword>
<proteinExistence type="inferred from homology"/>
<dbReference type="Gene3D" id="3.40.80.10">
    <property type="entry name" value="Peptidoglycan recognition protein-like"/>
    <property type="match status" value="1"/>
</dbReference>
<gene>
    <name evidence="11" type="ORF">BDFB_011679</name>
</gene>
<dbReference type="InterPro" id="IPR017331">
    <property type="entry name" value="Peptidoglycan_recognition"/>
</dbReference>
<feature type="disulfide bond" evidence="7">
    <location>
        <begin position="40"/>
        <end position="46"/>
    </location>
</feature>
<evidence type="ECO:0000259" key="10">
    <source>
        <dbReference type="SMART" id="SM00701"/>
    </source>
</evidence>
<evidence type="ECO:0000259" key="9">
    <source>
        <dbReference type="SMART" id="SM00644"/>
    </source>
</evidence>
<sequence>SCPTIISRSEWGAKSPKSTKRLKQNPPPYVVIHHSDGAECTSLKSCKSRVNGIQNYHMNNKGWQDIGYNFLIGGDGNVYEGRGWGIWGSHVPKYNSKSIGICVIGNFMNKKPSTQQLTTLENLISCAKENNYIASDYHLIGHRQGSRTSCPGNELFNEIK</sequence>
<dbReference type="InterPro" id="IPR036505">
    <property type="entry name" value="Amidase/PGRP_sf"/>
</dbReference>
<feature type="non-terminal residue" evidence="11">
    <location>
        <position position="160"/>
    </location>
</feature>
<dbReference type="GO" id="GO:0009253">
    <property type="term" value="P:peptidoglycan catabolic process"/>
    <property type="evidence" value="ECO:0007669"/>
    <property type="project" value="InterPro"/>
</dbReference>
<dbReference type="PIRSF" id="PIRSF037945">
    <property type="entry name" value="PGRPs"/>
    <property type="match status" value="1"/>
</dbReference>
<dbReference type="AlphaFoldDB" id="A0A482VX09"/>
<dbReference type="PANTHER" id="PTHR11022">
    <property type="entry name" value="PEPTIDOGLYCAN RECOGNITION PROTEIN"/>
    <property type="match status" value="1"/>
</dbReference>
<dbReference type="OrthoDB" id="10001926at2759"/>
<keyword evidence="5 7" id="KW-1015">Disulfide bond</keyword>
<accession>A0A482VX09</accession>
<dbReference type="CDD" id="cd06583">
    <property type="entry name" value="PGRP"/>
    <property type="match status" value="1"/>
</dbReference>
<protein>
    <submittedName>
        <fullName evidence="11">Peptidoglycan-recognition protein SC2-like</fullName>
    </submittedName>
</protein>
<evidence type="ECO:0000313" key="11">
    <source>
        <dbReference type="EMBL" id="RZC37345.1"/>
    </source>
</evidence>
<evidence type="ECO:0000256" key="4">
    <source>
        <dbReference type="ARBA" id="ARBA00022859"/>
    </source>
</evidence>
<dbReference type="FunFam" id="3.40.80.10:FF:000001">
    <property type="entry name" value="Peptidoglycan recognition protein 1"/>
    <property type="match status" value="1"/>
</dbReference>
<dbReference type="PANTHER" id="PTHR11022:SF75">
    <property type="entry name" value="PEPTIDOGLYCAN-RECOGNITION PROTEIN SB1-RELATED"/>
    <property type="match status" value="1"/>
</dbReference>
<dbReference type="Proteomes" id="UP000292052">
    <property type="component" value="Unassembled WGS sequence"/>
</dbReference>
<reference evidence="11 12" key="1">
    <citation type="submission" date="2017-03" db="EMBL/GenBank/DDBJ databases">
        <title>Genome of the blue death feigning beetle - Asbolus verrucosus.</title>
        <authorList>
            <person name="Rider S.D."/>
        </authorList>
    </citation>
    <scope>NUCLEOTIDE SEQUENCE [LARGE SCALE GENOMIC DNA]</scope>
    <source>
        <strain evidence="11">Butters</strain>
        <tissue evidence="11">Head and leg muscle</tissue>
    </source>
</reference>
<dbReference type="InterPro" id="IPR002502">
    <property type="entry name" value="Amidase_domain"/>
</dbReference>
<comment type="caution">
    <text evidence="11">The sequence shown here is derived from an EMBL/GenBank/DDBJ whole genome shotgun (WGS) entry which is preliminary data.</text>
</comment>
<keyword evidence="4" id="KW-0391">Immunity</keyword>
<feature type="domain" description="N-acetylmuramoyl-L-alanine amidase" evidence="9">
    <location>
        <begin position="15"/>
        <end position="152"/>
    </location>
</feature>
<evidence type="ECO:0000256" key="1">
    <source>
        <dbReference type="ARBA" id="ARBA00007553"/>
    </source>
</evidence>
<dbReference type="GO" id="GO:0008270">
    <property type="term" value="F:zinc ion binding"/>
    <property type="evidence" value="ECO:0007669"/>
    <property type="project" value="InterPro"/>
</dbReference>
<evidence type="ECO:0000256" key="6">
    <source>
        <dbReference type="ARBA" id="ARBA00057187"/>
    </source>
</evidence>
<feature type="disulfide bond" evidence="7">
    <location>
        <begin position="2"/>
        <end position="126"/>
    </location>
</feature>
<dbReference type="InterPro" id="IPR006619">
    <property type="entry name" value="PGRP_domain_met/bac"/>
</dbReference>
<dbReference type="GO" id="GO:0042834">
    <property type="term" value="F:peptidoglycan binding"/>
    <property type="evidence" value="ECO:0007669"/>
    <property type="project" value="InterPro"/>
</dbReference>
<dbReference type="GO" id="GO:0008745">
    <property type="term" value="F:N-acetylmuramoyl-L-alanine amidase activity"/>
    <property type="evidence" value="ECO:0007669"/>
    <property type="project" value="InterPro"/>
</dbReference>
<dbReference type="GO" id="GO:0045087">
    <property type="term" value="P:innate immune response"/>
    <property type="evidence" value="ECO:0007669"/>
    <property type="project" value="UniProtKB-KW"/>
</dbReference>
<feature type="non-terminal residue" evidence="11">
    <location>
        <position position="1"/>
    </location>
</feature>
<dbReference type="SMART" id="SM00644">
    <property type="entry name" value="Ami_2"/>
    <property type="match status" value="1"/>
</dbReference>
<evidence type="ECO:0000256" key="8">
    <source>
        <dbReference type="SAM" id="MobiDB-lite"/>
    </source>
</evidence>
<evidence type="ECO:0000256" key="7">
    <source>
        <dbReference type="PIRSR" id="PIRSR037945-1"/>
    </source>
</evidence>
<name>A0A482VX09_ASBVE</name>
<evidence type="ECO:0000256" key="5">
    <source>
        <dbReference type="ARBA" id="ARBA00023157"/>
    </source>
</evidence>
<evidence type="ECO:0000256" key="3">
    <source>
        <dbReference type="ARBA" id="ARBA00022729"/>
    </source>
</evidence>
<keyword evidence="2" id="KW-0399">Innate immunity</keyword>